<reference evidence="4 5" key="1">
    <citation type="journal article" date="2024" name="Nat. Commun.">
        <title>Phylogenomics reveals the evolutionary origins of lichenization in chlorophyte algae.</title>
        <authorList>
            <person name="Puginier C."/>
            <person name="Libourel C."/>
            <person name="Otte J."/>
            <person name="Skaloud P."/>
            <person name="Haon M."/>
            <person name="Grisel S."/>
            <person name="Petersen M."/>
            <person name="Berrin J.G."/>
            <person name="Delaux P.M."/>
            <person name="Dal Grande F."/>
            <person name="Keller J."/>
        </authorList>
    </citation>
    <scope>NUCLEOTIDE SEQUENCE [LARGE SCALE GENOMIC DNA]</scope>
    <source>
        <strain evidence="4 5">SAG 2043</strain>
    </source>
</reference>
<dbReference type="Proteomes" id="UP001489004">
    <property type="component" value="Unassembled WGS sequence"/>
</dbReference>
<protein>
    <recommendedName>
        <fullName evidence="3">Glycosyl transferase family 1 domain-containing protein</fullName>
    </recommendedName>
</protein>
<evidence type="ECO:0000256" key="2">
    <source>
        <dbReference type="SAM" id="SignalP"/>
    </source>
</evidence>
<keyword evidence="5" id="KW-1185">Reference proteome</keyword>
<feature type="chain" id="PRO_5043856019" description="Glycosyl transferase family 1 domain-containing protein" evidence="2">
    <location>
        <begin position="34"/>
        <end position="675"/>
    </location>
</feature>
<dbReference type="PANTHER" id="PTHR12526:SF572">
    <property type="entry name" value="BLL5144 PROTEIN"/>
    <property type="match status" value="1"/>
</dbReference>
<keyword evidence="1" id="KW-0328">Glycosyltransferase</keyword>
<evidence type="ECO:0000313" key="4">
    <source>
        <dbReference type="EMBL" id="KAK9820039.1"/>
    </source>
</evidence>
<evidence type="ECO:0000256" key="1">
    <source>
        <dbReference type="ARBA" id="ARBA00022676"/>
    </source>
</evidence>
<dbReference type="SUPFAM" id="SSF53756">
    <property type="entry name" value="UDP-Glycosyltransferase/glycogen phosphorylase"/>
    <property type="match status" value="1"/>
</dbReference>
<feature type="signal peptide" evidence="2">
    <location>
        <begin position="1"/>
        <end position="33"/>
    </location>
</feature>
<comment type="caution">
    <text evidence="4">The sequence shown here is derived from an EMBL/GenBank/DDBJ whole genome shotgun (WGS) entry which is preliminary data.</text>
</comment>
<dbReference type="Gene3D" id="3.40.50.2000">
    <property type="entry name" value="Glycogen Phosphorylase B"/>
    <property type="match status" value="2"/>
</dbReference>
<name>A0AAW1QF66_9CHLO</name>
<gene>
    <name evidence="4" type="ORF">WJX72_005392</name>
</gene>
<keyword evidence="2" id="KW-0732">Signal</keyword>
<feature type="domain" description="Glycosyl transferase family 1" evidence="3">
    <location>
        <begin position="246"/>
        <end position="411"/>
    </location>
</feature>
<dbReference type="PANTHER" id="PTHR12526">
    <property type="entry name" value="GLYCOSYLTRANSFERASE"/>
    <property type="match status" value="1"/>
</dbReference>
<dbReference type="AlphaFoldDB" id="A0AAW1QF66"/>
<evidence type="ECO:0000259" key="3">
    <source>
        <dbReference type="Pfam" id="PF00534"/>
    </source>
</evidence>
<evidence type="ECO:0000313" key="5">
    <source>
        <dbReference type="Proteomes" id="UP001489004"/>
    </source>
</evidence>
<proteinExistence type="predicted"/>
<keyword evidence="1" id="KW-0808">Transferase</keyword>
<dbReference type="GO" id="GO:0016757">
    <property type="term" value="F:glycosyltransferase activity"/>
    <property type="evidence" value="ECO:0007669"/>
    <property type="project" value="UniProtKB-KW"/>
</dbReference>
<accession>A0AAW1QF66</accession>
<organism evidence="4 5">
    <name type="scientific">[Myrmecia] bisecta</name>
    <dbReference type="NCBI Taxonomy" id="41462"/>
    <lineage>
        <taxon>Eukaryota</taxon>
        <taxon>Viridiplantae</taxon>
        <taxon>Chlorophyta</taxon>
        <taxon>core chlorophytes</taxon>
        <taxon>Trebouxiophyceae</taxon>
        <taxon>Trebouxiales</taxon>
        <taxon>Trebouxiaceae</taxon>
        <taxon>Myrmecia</taxon>
    </lineage>
</organism>
<dbReference type="Pfam" id="PF00534">
    <property type="entry name" value="Glycos_transf_1"/>
    <property type="match status" value="1"/>
</dbReference>
<sequence length="675" mass="74190">MARRDTGHAATASTFRTVLVALLHVSWLLGTQSRAVPSRGCLGHAGSSAKCPCHVAVVSTYPPKRCGIATFTRSLLGGLEHHEKFMAHCTVGVIAISDPKESPPLSYAPPVVYDMAVGVDLPSQATQDAAEWINSNGFTHVIIQQEFGLTPIMWQLAHLVGWLDPRLLVYTVVHTPRAYPNTEERGLLRQFARHSEYLVALSWHGVHSLEATYGISKAQVIYIPHGVEIPAAVDPEKGQMPGLTVQPDDLVIFTNGMIHEHKGLDRIMRALPAIVAQQPRAFLLIVGQEHQKSQVKVMPGLLQLAETLGVAKHVLWLDQFITLEQLEALFVRATLYITLFDEITPTSGTLSAAMSRGLPIVSTPYRYALECLRDGRGLIVPFDDTKATADSIIRLLNSPELRQQLGAAAKAFAASWGWDHVSAQYADLVMTDRSQPLDADPFAEVALPSTFAEWTESQISTFDGQVWSLANASTPEGMYAIYIDTDLQINAQVSAHGVLQVVGIRTPRVSALAHIYHGMGYEYNPAISERERRHDKELTIDAHSTITLNTHNAIVRMTLLPNHAVVLRIDMTTAFAHPVGVLGETVRLQFDKSVTRTANGLPSISWPLWRIDSGFVFSHESKGQSWSVFGISSNVYMVPESQSPFIVLRPRLDATRNISHSRSTKTRGGSVATTR</sequence>
<dbReference type="EMBL" id="JALJOR010000003">
    <property type="protein sequence ID" value="KAK9820039.1"/>
    <property type="molecule type" value="Genomic_DNA"/>
</dbReference>
<dbReference type="InterPro" id="IPR001296">
    <property type="entry name" value="Glyco_trans_1"/>
</dbReference>